<dbReference type="OrthoDB" id="2100231at2759"/>
<evidence type="ECO:0000313" key="3">
    <source>
        <dbReference type="Proteomes" id="UP000319731"/>
    </source>
</evidence>
<organism evidence="2 3">
    <name type="scientific">Synchytrium microbalum</name>
    <dbReference type="NCBI Taxonomy" id="1806994"/>
    <lineage>
        <taxon>Eukaryota</taxon>
        <taxon>Fungi</taxon>
        <taxon>Fungi incertae sedis</taxon>
        <taxon>Chytridiomycota</taxon>
        <taxon>Chytridiomycota incertae sedis</taxon>
        <taxon>Chytridiomycetes</taxon>
        <taxon>Synchytriales</taxon>
        <taxon>Synchytriaceae</taxon>
        <taxon>Synchytrium</taxon>
    </lineage>
</organism>
<gene>
    <name evidence="2" type="ORF">SmJEL517_g05381</name>
</gene>
<accession>A0A507C160</accession>
<dbReference type="RefSeq" id="XP_031022715.1">
    <property type="nucleotide sequence ID" value="XM_031171307.1"/>
</dbReference>
<dbReference type="AlphaFoldDB" id="A0A507C160"/>
<proteinExistence type="predicted"/>
<protein>
    <submittedName>
        <fullName evidence="2">Uncharacterized protein</fullName>
    </submittedName>
</protein>
<evidence type="ECO:0000256" key="1">
    <source>
        <dbReference type="SAM" id="MobiDB-lite"/>
    </source>
</evidence>
<name>A0A507C160_9FUNG</name>
<dbReference type="InterPro" id="IPR054219">
    <property type="entry name" value="DUF6939"/>
</dbReference>
<dbReference type="EMBL" id="QEAO01000048">
    <property type="protein sequence ID" value="TPX31243.1"/>
    <property type="molecule type" value="Genomic_DNA"/>
</dbReference>
<feature type="region of interest" description="Disordered" evidence="1">
    <location>
        <begin position="1"/>
        <end position="26"/>
    </location>
</feature>
<evidence type="ECO:0000313" key="2">
    <source>
        <dbReference type="EMBL" id="TPX31243.1"/>
    </source>
</evidence>
<reference evidence="2 3" key="1">
    <citation type="journal article" date="2019" name="Sci. Rep.">
        <title>Comparative genomics of chytrid fungi reveal insights into the obligate biotrophic and pathogenic lifestyle of Synchytrium endobioticum.</title>
        <authorList>
            <person name="van de Vossenberg B.T.L.H."/>
            <person name="Warris S."/>
            <person name="Nguyen H.D.T."/>
            <person name="van Gent-Pelzer M.P.E."/>
            <person name="Joly D.L."/>
            <person name="van de Geest H.C."/>
            <person name="Bonants P.J.M."/>
            <person name="Smith D.S."/>
            <person name="Levesque C.A."/>
            <person name="van der Lee T.A.J."/>
        </authorList>
    </citation>
    <scope>NUCLEOTIDE SEQUENCE [LARGE SCALE GENOMIC DNA]</scope>
    <source>
        <strain evidence="2 3">JEL517</strain>
    </source>
</reference>
<keyword evidence="3" id="KW-1185">Reference proteome</keyword>
<dbReference type="Proteomes" id="UP000319731">
    <property type="component" value="Unassembled WGS sequence"/>
</dbReference>
<dbReference type="GeneID" id="42006604"/>
<comment type="caution">
    <text evidence="2">The sequence shown here is derived from an EMBL/GenBank/DDBJ whole genome shotgun (WGS) entry which is preliminary data.</text>
</comment>
<dbReference type="Pfam" id="PF22075">
    <property type="entry name" value="DUF6939"/>
    <property type="match status" value="1"/>
</dbReference>
<sequence length="222" mass="24855">MSSSRRKRPAVSEEEQSDQSNGKPLTLFTPVPNAKVVIVHKMTKIDTLKQIYGDTVSVVDVTSKSSLPYVKFSPFYPWKDGIPIATDSSKTAVSVEGIWQGLKVFENEGISTKHLQNDTMQNVKRSATRLRGKVLGHSATVTDEITLLEYIDARKQIYLPAYKYVLDNYLQKEVALLANMVRELDTTLCLKDYTTNSDVDDVTQPLSHASLIAAYIKGQWPN</sequence>